<dbReference type="PANTHER" id="PTHR25462:SF229">
    <property type="entry name" value="TRANSCRIPTION INTERMEDIARY FACTOR 1-BETA"/>
    <property type="match status" value="1"/>
</dbReference>
<gene>
    <name evidence="4" type="ORF">MCOR_35402</name>
</gene>
<keyword evidence="1" id="KW-0863">Zinc-finger</keyword>
<keyword evidence="2" id="KW-0175">Coiled coil</keyword>
<feature type="coiled-coil region" evidence="2">
    <location>
        <begin position="143"/>
        <end position="185"/>
    </location>
</feature>
<dbReference type="OrthoDB" id="6129830at2759"/>
<evidence type="ECO:0000256" key="2">
    <source>
        <dbReference type="SAM" id="Coils"/>
    </source>
</evidence>
<dbReference type="Proteomes" id="UP000507470">
    <property type="component" value="Unassembled WGS sequence"/>
</dbReference>
<proteinExistence type="predicted"/>
<organism evidence="4 5">
    <name type="scientific">Mytilus coruscus</name>
    <name type="common">Sea mussel</name>
    <dbReference type="NCBI Taxonomy" id="42192"/>
    <lineage>
        <taxon>Eukaryota</taxon>
        <taxon>Metazoa</taxon>
        <taxon>Spiralia</taxon>
        <taxon>Lophotrochozoa</taxon>
        <taxon>Mollusca</taxon>
        <taxon>Bivalvia</taxon>
        <taxon>Autobranchia</taxon>
        <taxon>Pteriomorphia</taxon>
        <taxon>Mytilida</taxon>
        <taxon>Mytiloidea</taxon>
        <taxon>Mytilidae</taxon>
        <taxon>Mytilinae</taxon>
        <taxon>Mytilus</taxon>
    </lineage>
</organism>
<keyword evidence="1" id="KW-0862">Zinc</keyword>
<dbReference type="GO" id="GO:0061630">
    <property type="term" value="F:ubiquitin protein ligase activity"/>
    <property type="evidence" value="ECO:0007669"/>
    <property type="project" value="TreeGrafter"/>
</dbReference>
<feature type="domain" description="B box-type" evidence="3">
    <location>
        <begin position="3"/>
        <end position="53"/>
    </location>
</feature>
<dbReference type="Gene3D" id="3.30.160.60">
    <property type="entry name" value="Classic Zinc Finger"/>
    <property type="match status" value="1"/>
</dbReference>
<keyword evidence="1" id="KW-0479">Metal-binding</keyword>
<evidence type="ECO:0000259" key="3">
    <source>
        <dbReference type="PROSITE" id="PS50119"/>
    </source>
</evidence>
<dbReference type="EMBL" id="CACVKT020006394">
    <property type="protein sequence ID" value="CAC5401307.1"/>
    <property type="molecule type" value="Genomic_DNA"/>
</dbReference>
<evidence type="ECO:0000313" key="4">
    <source>
        <dbReference type="EMBL" id="CAC5401307.1"/>
    </source>
</evidence>
<keyword evidence="5" id="KW-1185">Reference proteome</keyword>
<dbReference type="PROSITE" id="PS50119">
    <property type="entry name" value="ZF_BBOX"/>
    <property type="match status" value="1"/>
</dbReference>
<sequence length="418" mass="48639">MTTDTTVCGVCYRIHLNTLSTNWCVECEEALCSNCKEHHIASKATSIHKIIQISEYKSLPSFVTDINQFCVYHNQKYQLYCVKHECAIYNKCTKEHGKCGELIFLEDWVTDIKTSENFLDLEDILTDMLENFQKIRKDREFNITSIKDQKKTITEELRHLKSRVVQHFEKLEDEFIKELEKYERNCCERVTPNDFRNPEHQKIRIRSADLSLYERNSDEDQRKRGKSSDYDGNKSLETIIIESTFDSKVHDILTLKNLGFIKLKNIPSSNIDIYRRKDRQAQIMVSKSETSVNSIKYELKQKIKTSCRNPYGCCVTSKGEVLFSNYDKNNENLLVMNTASEDEYAIPLIKPYSSFDVVYLDNTSCAVSTGYSDEYRGISIVNLNSRKVKKFINLPNDTFGITYDGTSLICCIEEKIYM</sequence>
<evidence type="ECO:0000313" key="5">
    <source>
        <dbReference type="Proteomes" id="UP000507470"/>
    </source>
</evidence>
<dbReference type="GO" id="GO:0006513">
    <property type="term" value="P:protein monoubiquitination"/>
    <property type="evidence" value="ECO:0007669"/>
    <property type="project" value="TreeGrafter"/>
</dbReference>
<dbReference type="GO" id="GO:0008270">
    <property type="term" value="F:zinc ion binding"/>
    <property type="evidence" value="ECO:0007669"/>
    <property type="project" value="UniProtKB-KW"/>
</dbReference>
<accession>A0A6J8D0Z5</accession>
<reference evidence="4 5" key="1">
    <citation type="submission" date="2020-06" db="EMBL/GenBank/DDBJ databases">
        <authorList>
            <person name="Li R."/>
            <person name="Bekaert M."/>
        </authorList>
    </citation>
    <scope>NUCLEOTIDE SEQUENCE [LARGE SCALE GENOMIC DNA]</scope>
    <source>
        <strain evidence="5">wild</strain>
    </source>
</reference>
<dbReference type="InterPro" id="IPR000315">
    <property type="entry name" value="Znf_B-box"/>
</dbReference>
<name>A0A6J8D0Z5_MYTCO</name>
<evidence type="ECO:0000256" key="1">
    <source>
        <dbReference type="PROSITE-ProRule" id="PRU00024"/>
    </source>
</evidence>
<dbReference type="PANTHER" id="PTHR25462">
    <property type="entry name" value="BONUS, ISOFORM C-RELATED"/>
    <property type="match status" value="1"/>
</dbReference>
<dbReference type="AlphaFoldDB" id="A0A6J8D0Z5"/>
<dbReference type="InterPro" id="IPR047153">
    <property type="entry name" value="TRIM45/56/19-like"/>
</dbReference>
<protein>
    <recommendedName>
        <fullName evidence="3">B box-type domain-containing protein</fullName>
    </recommendedName>
</protein>